<evidence type="ECO:0000313" key="2">
    <source>
        <dbReference type="EMBL" id="OMO54697.1"/>
    </source>
</evidence>
<dbReference type="Gramene" id="OMO54697">
    <property type="protein sequence ID" value="OMO54697"/>
    <property type="gene ID" value="CCACVL1_27637"/>
</dbReference>
<feature type="compositionally biased region" description="Polar residues" evidence="1">
    <location>
        <begin position="148"/>
        <end position="161"/>
    </location>
</feature>
<feature type="region of interest" description="Disordered" evidence="1">
    <location>
        <begin position="148"/>
        <end position="193"/>
    </location>
</feature>
<protein>
    <submittedName>
        <fullName evidence="2">Uncharacterized protein</fullName>
    </submittedName>
</protein>
<proteinExistence type="predicted"/>
<dbReference type="AlphaFoldDB" id="A0A1R3G9G5"/>
<keyword evidence="3" id="KW-1185">Reference proteome</keyword>
<evidence type="ECO:0000313" key="3">
    <source>
        <dbReference type="Proteomes" id="UP000188268"/>
    </source>
</evidence>
<name>A0A1R3G9G5_COCAP</name>
<organism evidence="2 3">
    <name type="scientific">Corchorus capsularis</name>
    <name type="common">Jute</name>
    <dbReference type="NCBI Taxonomy" id="210143"/>
    <lineage>
        <taxon>Eukaryota</taxon>
        <taxon>Viridiplantae</taxon>
        <taxon>Streptophyta</taxon>
        <taxon>Embryophyta</taxon>
        <taxon>Tracheophyta</taxon>
        <taxon>Spermatophyta</taxon>
        <taxon>Magnoliopsida</taxon>
        <taxon>eudicotyledons</taxon>
        <taxon>Gunneridae</taxon>
        <taxon>Pentapetalae</taxon>
        <taxon>rosids</taxon>
        <taxon>malvids</taxon>
        <taxon>Malvales</taxon>
        <taxon>Malvaceae</taxon>
        <taxon>Grewioideae</taxon>
        <taxon>Apeibeae</taxon>
        <taxon>Corchorus</taxon>
    </lineage>
</organism>
<accession>A0A1R3G9G5</accession>
<feature type="compositionally biased region" description="Low complexity" evidence="1">
    <location>
        <begin position="162"/>
        <end position="178"/>
    </location>
</feature>
<sequence>MEERTGIRPSKVEVFLKIYQKKDKTWTEERNLFKHAKELARLGEGAVIDDDELFIQVSGLIKRRCYGLGNLVDEVSAFIKNTPCTTTDDSDGSLRAQLVLSAKTVQKQNKIIKDNTKRIDMILSILESQGVRLLPSVFFTRTSFGGSGESVSQPLPNRSPHQQQCNEQQQSDQGQQQQSKEHNEEMGQNIVAN</sequence>
<comment type="caution">
    <text evidence="2">The sequence shown here is derived from an EMBL/GenBank/DDBJ whole genome shotgun (WGS) entry which is preliminary data.</text>
</comment>
<reference evidence="2 3" key="1">
    <citation type="submission" date="2013-09" db="EMBL/GenBank/DDBJ databases">
        <title>Corchorus capsularis genome sequencing.</title>
        <authorList>
            <person name="Alam M."/>
            <person name="Haque M.S."/>
            <person name="Islam M.S."/>
            <person name="Emdad E.M."/>
            <person name="Islam M.M."/>
            <person name="Ahmed B."/>
            <person name="Halim A."/>
            <person name="Hossen Q.M.M."/>
            <person name="Hossain M.Z."/>
            <person name="Ahmed R."/>
            <person name="Khan M.M."/>
            <person name="Islam R."/>
            <person name="Rashid M.M."/>
            <person name="Khan S.A."/>
            <person name="Rahman M.S."/>
            <person name="Alam M."/>
        </authorList>
    </citation>
    <scope>NUCLEOTIDE SEQUENCE [LARGE SCALE GENOMIC DNA]</scope>
    <source>
        <strain evidence="3">cv. CVL-1</strain>
        <tissue evidence="2">Whole seedling</tissue>
    </source>
</reference>
<gene>
    <name evidence="2" type="ORF">CCACVL1_27637</name>
</gene>
<evidence type="ECO:0000256" key="1">
    <source>
        <dbReference type="SAM" id="MobiDB-lite"/>
    </source>
</evidence>
<dbReference type="OrthoDB" id="10479395at2759"/>
<dbReference type="Proteomes" id="UP000188268">
    <property type="component" value="Unassembled WGS sequence"/>
</dbReference>
<dbReference type="EMBL" id="AWWV01014888">
    <property type="protein sequence ID" value="OMO54697.1"/>
    <property type="molecule type" value="Genomic_DNA"/>
</dbReference>